<dbReference type="InterPro" id="IPR002033">
    <property type="entry name" value="TatC"/>
</dbReference>
<comment type="similarity">
    <text evidence="5">Belongs to the TatC family.</text>
</comment>
<dbReference type="PANTHER" id="PTHR30371">
    <property type="entry name" value="SEC-INDEPENDENT PROTEIN TRANSLOCASE PROTEIN TATC"/>
    <property type="match status" value="1"/>
</dbReference>
<evidence type="ECO:0000313" key="7">
    <source>
        <dbReference type="Proteomes" id="UP000035760"/>
    </source>
</evidence>
<evidence type="ECO:0000256" key="1">
    <source>
        <dbReference type="ARBA" id="ARBA00004141"/>
    </source>
</evidence>
<evidence type="ECO:0000313" key="6">
    <source>
        <dbReference type="EMBL" id="CDI00956.1"/>
    </source>
</evidence>
<comment type="subunit">
    <text evidence="5">The Tat system comprises two distinct complexes: a TatABC complex, containing multiple copies of TatA, TatB and TatC subunits, and a separate TatA complex, containing only TatA subunits. Substrates initially bind to the TatABC complex, which probably triggers association of the separate TatA complex to form the active translocon.</text>
</comment>
<keyword evidence="5" id="KW-0811">Translocation</keyword>
<dbReference type="RefSeq" id="WP_048670031.1">
    <property type="nucleotide sequence ID" value="NZ_CBTJ020000001.1"/>
</dbReference>
<keyword evidence="3 5" id="KW-1133">Transmembrane helix</keyword>
<dbReference type="PANTHER" id="PTHR30371:SF0">
    <property type="entry name" value="SEC-INDEPENDENT PROTEIN TRANSLOCASE PROTEIN TATC, CHLOROPLASTIC-RELATED"/>
    <property type="match status" value="1"/>
</dbReference>
<comment type="function">
    <text evidence="5">Part of the twin-arginine translocation (Tat) system that transports large folded proteins containing a characteristic twin-arginine motif in their signal peptide across membranes. Together with TatB, TatC is part of a receptor directly interacting with Tat signal peptides.</text>
</comment>
<dbReference type="EMBL" id="CBTJ020000001">
    <property type="protein sequence ID" value="CDI00956.1"/>
    <property type="molecule type" value="Genomic_DNA"/>
</dbReference>
<dbReference type="GO" id="GO:0043953">
    <property type="term" value="P:protein transport by the Tat complex"/>
    <property type="evidence" value="ECO:0007669"/>
    <property type="project" value="UniProtKB-UniRule"/>
</dbReference>
<reference evidence="6" key="1">
    <citation type="submission" date="2013-07" db="EMBL/GenBank/DDBJ databases">
        <authorList>
            <person name="McIlroy S."/>
        </authorList>
    </citation>
    <scope>NUCLEOTIDE SEQUENCE [LARGE SCALE GENOMIC DNA]</scope>
    <source>
        <strain evidence="6">Run_A_D11</strain>
    </source>
</reference>
<gene>
    <name evidence="5 6" type="primary">tatC</name>
    <name evidence="6" type="ORF">BN873_10212</name>
</gene>
<organism evidence="6 7">
    <name type="scientific">Candidatus Competibacter denitrificans Run_A_D11</name>
    <dbReference type="NCBI Taxonomy" id="1400863"/>
    <lineage>
        <taxon>Bacteria</taxon>
        <taxon>Pseudomonadati</taxon>
        <taxon>Pseudomonadota</taxon>
        <taxon>Gammaproteobacteria</taxon>
        <taxon>Candidatus Competibacteraceae</taxon>
        <taxon>Candidatus Competibacter</taxon>
    </lineage>
</organism>
<keyword evidence="5" id="KW-0813">Transport</keyword>
<proteinExistence type="inferred from homology"/>
<evidence type="ECO:0000256" key="2">
    <source>
        <dbReference type="ARBA" id="ARBA00022692"/>
    </source>
</evidence>
<feature type="transmembrane region" description="Helical" evidence="5">
    <location>
        <begin position="220"/>
        <end position="238"/>
    </location>
</feature>
<dbReference type="GO" id="GO:0009977">
    <property type="term" value="F:proton motive force dependent protein transmembrane transporter activity"/>
    <property type="evidence" value="ECO:0007669"/>
    <property type="project" value="TreeGrafter"/>
</dbReference>
<evidence type="ECO:0000256" key="3">
    <source>
        <dbReference type="ARBA" id="ARBA00022989"/>
    </source>
</evidence>
<feature type="transmembrane region" description="Helical" evidence="5">
    <location>
        <begin position="118"/>
        <end position="139"/>
    </location>
</feature>
<dbReference type="Proteomes" id="UP000035760">
    <property type="component" value="Unassembled WGS sequence"/>
</dbReference>
<keyword evidence="5" id="KW-0653">Protein transport</keyword>
<keyword evidence="5" id="KW-1003">Cell membrane</keyword>
<dbReference type="Pfam" id="PF00902">
    <property type="entry name" value="TatC"/>
    <property type="match status" value="1"/>
</dbReference>
<name>W6M0S1_9GAMM</name>
<feature type="transmembrane region" description="Helical" evidence="5">
    <location>
        <begin position="159"/>
        <end position="185"/>
    </location>
</feature>
<dbReference type="NCBIfam" id="TIGR00945">
    <property type="entry name" value="tatC"/>
    <property type="match status" value="1"/>
</dbReference>
<feature type="transmembrane region" description="Helical" evidence="5">
    <location>
        <begin position="21"/>
        <end position="40"/>
    </location>
</feature>
<feature type="transmembrane region" description="Helical" evidence="5">
    <location>
        <begin position="197"/>
        <end position="214"/>
    </location>
</feature>
<keyword evidence="2 5" id="KW-0812">Transmembrane</keyword>
<evidence type="ECO:0000256" key="5">
    <source>
        <dbReference type="HAMAP-Rule" id="MF_00902"/>
    </source>
</evidence>
<comment type="caution">
    <text evidence="6">The sequence shown here is derived from an EMBL/GenBank/DDBJ whole genome shotgun (WGS) entry which is preliminary data.</text>
</comment>
<keyword evidence="7" id="KW-1185">Reference proteome</keyword>
<dbReference type="PRINTS" id="PR01840">
    <property type="entry name" value="TATCFAMILY"/>
</dbReference>
<accession>W6M0S1</accession>
<sequence>MTDNVDREQPLVSHLLELRTRLIRMVSGILLLFVVLSPFSNPIYTALAKPLTRYMPAQSSMIAIDVLSPFLTPLKFTLILAVFITVPWTLYQIWAFVAPGLYQREKRLVLPVLLSSTLLFYCGMAFAYFGIMPIFFAFITSTAPEGVAVMTDINRYLDFVMMMFFAFGVAFEVPVATVILALTGVLTPEAMAAKRSYIIVGAFIIGMLLMPDVVSQTLLAIPMWMLFEAGIYISRLLLRRRQEGQAAEAGSAER</sequence>
<feature type="transmembrane region" description="Helical" evidence="5">
    <location>
        <begin position="76"/>
        <end position="97"/>
    </location>
</feature>
<dbReference type="GO" id="GO:0065002">
    <property type="term" value="P:intracellular protein transmembrane transport"/>
    <property type="evidence" value="ECO:0007669"/>
    <property type="project" value="TreeGrafter"/>
</dbReference>
<comment type="subcellular location">
    <subcellularLocation>
        <location evidence="5">Cell membrane</location>
        <topology evidence="5">Multi-pass membrane protein</topology>
    </subcellularLocation>
    <subcellularLocation>
        <location evidence="1">Membrane</location>
        <topology evidence="1">Multi-pass membrane protein</topology>
    </subcellularLocation>
</comment>
<dbReference type="STRING" id="1400863.BN873_10212"/>
<protein>
    <recommendedName>
        <fullName evidence="5">Sec-independent protein translocase protein TatC</fullName>
    </recommendedName>
</protein>
<dbReference type="AlphaFoldDB" id="W6M0S1"/>
<evidence type="ECO:0000256" key="4">
    <source>
        <dbReference type="ARBA" id="ARBA00023136"/>
    </source>
</evidence>
<reference evidence="6" key="2">
    <citation type="submission" date="2014-03" db="EMBL/GenBank/DDBJ databases">
        <title>Candidatus Competibacter-lineage genomes retrieved from metagenomes reveal functional metabolic diversity.</title>
        <authorList>
            <person name="McIlroy S.J."/>
            <person name="Albertsen M."/>
            <person name="Andresen E.K."/>
            <person name="Saunders A.M."/>
            <person name="Kristiansen R."/>
            <person name="Stokholm-Bjerregaard M."/>
            <person name="Nielsen K.L."/>
            <person name="Nielsen P.H."/>
        </authorList>
    </citation>
    <scope>NUCLEOTIDE SEQUENCE</scope>
    <source>
        <strain evidence="6">Run_A_D11</strain>
    </source>
</reference>
<dbReference type="HAMAP" id="MF_00902">
    <property type="entry name" value="TatC"/>
    <property type="match status" value="1"/>
</dbReference>
<keyword evidence="4 5" id="KW-0472">Membrane</keyword>
<dbReference type="GO" id="GO:0033281">
    <property type="term" value="C:TAT protein transport complex"/>
    <property type="evidence" value="ECO:0007669"/>
    <property type="project" value="UniProtKB-UniRule"/>
</dbReference>